<dbReference type="InterPro" id="IPR018710">
    <property type="entry name" value="DUF2232"/>
</dbReference>
<keyword evidence="1" id="KW-1133">Transmembrane helix</keyword>
<protein>
    <recommendedName>
        <fullName evidence="4">DUF2232 domain-containing protein</fullName>
    </recommendedName>
</protein>
<feature type="transmembrane region" description="Helical" evidence="1">
    <location>
        <begin position="172"/>
        <end position="196"/>
    </location>
</feature>
<accession>A0A0U1NWS3</accession>
<keyword evidence="1" id="KW-0472">Membrane</keyword>
<dbReference type="STRING" id="1499688.BN000_02391"/>
<feature type="transmembrane region" description="Helical" evidence="1">
    <location>
        <begin position="98"/>
        <end position="123"/>
    </location>
</feature>
<evidence type="ECO:0008006" key="4">
    <source>
        <dbReference type="Google" id="ProtNLM"/>
    </source>
</evidence>
<feature type="transmembrane region" description="Helical" evidence="1">
    <location>
        <begin position="217"/>
        <end position="236"/>
    </location>
</feature>
<evidence type="ECO:0000256" key="1">
    <source>
        <dbReference type="SAM" id="Phobius"/>
    </source>
</evidence>
<dbReference type="EMBL" id="CVRB01000002">
    <property type="protein sequence ID" value="CRK82463.1"/>
    <property type="molecule type" value="Genomic_DNA"/>
</dbReference>
<feature type="transmembrane region" description="Helical" evidence="1">
    <location>
        <begin position="278"/>
        <end position="300"/>
    </location>
</feature>
<reference evidence="3" key="1">
    <citation type="submission" date="2015-05" db="EMBL/GenBank/DDBJ databases">
        <authorList>
            <person name="Urmite Genomes"/>
        </authorList>
    </citation>
    <scope>NUCLEOTIDE SEQUENCE [LARGE SCALE GENOMIC DNA]</scope>
    <source>
        <strain evidence="3">LF1</strain>
    </source>
</reference>
<feature type="transmembrane region" description="Helical" evidence="1">
    <location>
        <begin position="54"/>
        <end position="78"/>
    </location>
</feature>
<gene>
    <name evidence="2" type="ORF">BN000_02391</name>
</gene>
<dbReference type="Pfam" id="PF09991">
    <property type="entry name" value="DUF2232"/>
    <property type="match status" value="1"/>
</dbReference>
<feature type="transmembrane region" description="Helical" evidence="1">
    <location>
        <begin position="12"/>
        <end position="34"/>
    </location>
</feature>
<organism evidence="2 3">
    <name type="scientific">Neobacillus massiliamazoniensis</name>
    <dbReference type="NCBI Taxonomy" id="1499688"/>
    <lineage>
        <taxon>Bacteria</taxon>
        <taxon>Bacillati</taxon>
        <taxon>Bacillota</taxon>
        <taxon>Bacilli</taxon>
        <taxon>Bacillales</taxon>
        <taxon>Bacillaceae</taxon>
        <taxon>Neobacillus</taxon>
    </lineage>
</organism>
<evidence type="ECO:0000313" key="3">
    <source>
        <dbReference type="Proteomes" id="UP000199087"/>
    </source>
</evidence>
<dbReference type="AlphaFoldDB" id="A0A0U1NWS3"/>
<proteinExistence type="predicted"/>
<keyword evidence="3" id="KW-1185">Reference proteome</keyword>
<dbReference type="Proteomes" id="UP000199087">
    <property type="component" value="Unassembled WGS sequence"/>
</dbReference>
<name>A0A0U1NWS3_9BACI</name>
<feature type="transmembrane region" description="Helical" evidence="1">
    <location>
        <begin position="242"/>
        <end position="266"/>
    </location>
</feature>
<dbReference type="PANTHER" id="PTHR41324:SF1">
    <property type="entry name" value="DUF2232 DOMAIN-CONTAINING PROTEIN"/>
    <property type="match status" value="1"/>
</dbReference>
<evidence type="ECO:0000313" key="2">
    <source>
        <dbReference type="EMBL" id="CRK82463.1"/>
    </source>
</evidence>
<dbReference type="OrthoDB" id="2987886at2"/>
<sequence length="312" mass="35037">MKNTRRITEGAILLAVFAVILLITFYVPVFGLVASLFLPLPFMLFAAKNDWKSTIVFVVSSLLLSLVFGSILSLPLTLASSTTGAVMGVQINRKKSKLAICVSGFFVFLANSIIMYGVSIIFFNQDIMQQSINLLRDSIKSSTDMLNNMGQGAEAKKVADQFNQSLSLMKTLIPSMFVFSSAFMVLVTQAISFPILKKFGIKVENFKPFREIILPKSMLWYFLVIMSISLFVHPSAGSFWQMAILNLTFIIFFLMIFQGYSFMFFVFHQKGISKSVSILIAIISFIIPIMLYIVGILGIMDLGFDLRKRFEK</sequence>
<keyword evidence="1" id="KW-0812">Transmembrane</keyword>
<dbReference type="PANTHER" id="PTHR41324">
    <property type="entry name" value="MEMBRANE PROTEIN-RELATED"/>
    <property type="match status" value="1"/>
</dbReference>
<dbReference type="RefSeq" id="WP_090634473.1">
    <property type="nucleotide sequence ID" value="NZ_CVRB01000002.1"/>
</dbReference>